<dbReference type="EMBL" id="PYHR01000002">
    <property type="protein sequence ID" value="PWD50226.1"/>
    <property type="molecule type" value="Genomic_DNA"/>
</dbReference>
<keyword evidence="2" id="KW-0472">Membrane</keyword>
<feature type="region of interest" description="Disordered" evidence="1">
    <location>
        <begin position="98"/>
        <end position="119"/>
    </location>
</feature>
<keyword evidence="2" id="KW-0812">Transmembrane</keyword>
<sequence>MTVPSVPAAPAVPPVPSAAPDRAERRRRLETRATSQAFWSALGMVWTIGLWFWAIFTVVQVVATSLLARFLESQDGEIVISVGPVGAPQVFLFVMGSSRRPGSSRSTSPPAARVAPPRVAGCWPPRSSGSRSRWRACW</sequence>
<gene>
    <name evidence="3" type="ORF">C8046_05660</name>
</gene>
<proteinExistence type="predicted"/>
<evidence type="ECO:0000256" key="2">
    <source>
        <dbReference type="SAM" id="Phobius"/>
    </source>
</evidence>
<protein>
    <submittedName>
        <fullName evidence="3">Uncharacterized protein</fullName>
    </submittedName>
</protein>
<evidence type="ECO:0000313" key="4">
    <source>
        <dbReference type="Proteomes" id="UP000245166"/>
    </source>
</evidence>
<feature type="transmembrane region" description="Helical" evidence="2">
    <location>
        <begin position="37"/>
        <end position="58"/>
    </location>
</feature>
<keyword evidence="4" id="KW-1185">Reference proteome</keyword>
<keyword evidence="2" id="KW-1133">Transmembrane helix</keyword>
<dbReference type="RefSeq" id="WP_109228609.1">
    <property type="nucleotide sequence ID" value="NZ_PYHR01000002.1"/>
</dbReference>
<comment type="caution">
    <text evidence="3">The sequence shown here is derived from an EMBL/GenBank/DDBJ whole genome shotgun (WGS) entry which is preliminary data.</text>
</comment>
<reference evidence="3 4" key="1">
    <citation type="submission" date="2018-03" db="EMBL/GenBank/DDBJ databases">
        <title>Genome assembly of novel Miniimonas species PCH200.</title>
        <authorList>
            <person name="Thakur V."/>
            <person name="Kumar V."/>
            <person name="Singh D."/>
        </authorList>
    </citation>
    <scope>NUCLEOTIDE SEQUENCE [LARGE SCALE GENOMIC DNA]</scope>
    <source>
        <strain evidence="3 4">PCH200</strain>
    </source>
</reference>
<accession>A0A2U1ZTB9</accession>
<feature type="region of interest" description="Disordered" evidence="1">
    <location>
        <begin position="1"/>
        <end position="27"/>
    </location>
</feature>
<dbReference type="Proteomes" id="UP000245166">
    <property type="component" value="Unassembled WGS sequence"/>
</dbReference>
<organism evidence="3 4">
    <name type="scientific">Serinibacter arcticus</name>
    <dbReference type="NCBI Taxonomy" id="1655435"/>
    <lineage>
        <taxon>Bacteria</taxon>
        <taxon>Bacillati</taxon>
        <taxon>Actinomycetota</taxon>
        <taxon>Actinomycetes</taxon>
        <taxon>Micrococcales</taxon>
        <taxon>Beutenbergiaceae</taxon>
        <taxon>Serinibacter</taxon>
    </lineage>
</organism>
<evidence type="ECO:0000256" key="1">
    <source>
        <dbReference type="SAM" id="MobiDB-lite"/>
    </source>
</evidence>
<name>A0A2U1ZTB9_9MICO</name>
<evidence type="ECO:0000313" key="3">
    <source>
        <dbReference type="EMBL" id="PWD50226.1"/>
    </source>
</evidence>
<dbReference type="AlphaFoldDB" id="A0A2U1ZTB9"/>